<dbReference type="InterPro" id="IPR013249">
    <property type="entry name" value="RNA_pol_sigma70_r4_t2"/>
</dbReference>
<comment type="caution">
    <text evidence="7">The sequence shown here is derived from an EMBL/GenBank/DDBJ whole genome shotgun (WGS) entry which is preliminary data.</text>
</comment>
<dbReference type="Gene3D" id="1.10.1740.10">
    <property type="match status" value="1"/>
</dbReference>
<evidence type="ECO:0000256" key="1">
    <source>
        <dbReference type="ARBA" id="ARBA00010641"/>
    </source>
</evidence>
<dbReference type="Proteomes" id="UP001205748">
    <property type="component" value="Unassembled WGS sequence"/>
</dbReference>
<dbReference type="Pfam" id="PF08281">
    <property type="entry name" value="Sigma70_r4_2"/>
    <property type="match status" value="1"/>
</dbReference>
<evidence type="ECO:0000256" key="2">
    <source>
        <dbReference type="ARBA" id="ARBA00023015"/>
    </source>
</evidence>
<dbReference type="InterPro" id="IPR013325">
    <property type="entry name" value="RNA_pol_sigma_r2"/>
</dbReference>
<dbReference type="CDD" id="cd06171">
    <property type="entry name" value="Sigma70_r4"/>
    <property type="match status" value="1"/>
</dbReference>
<keyword evidence="2" id="KW-0805">Transcription regulation</keyword>
<proteinExistence type="inferred from homology"/>
<dbReference type="SUPFAM" id="SSF88946">
    <property type="entry name" value="Sigma2 domain of RNA polymerase sigma factors"/>
    <property type="match status" value="1"/>
</dbReference>
<dbReference type="InterPro" id="IPR014284">
    <property type="entry name" value="RNA_pol_sigma-70_dom"/>
</dbReference>
<evidence type="ECO:0000259" key="5">
    <source>
        <dbReference type="Pfam" id="PF04542"/>
    </source>
</evidence>
<dbReference type="GO" id="GO:0006352">
    <property type="term" value="P:DNA-templated transcription initiation"/>
    <property type="evidence" value="ECO:0007669"/>
    <property type="project" value="InterPro"/>
</dbReference>
<name>A0AAE3HF37_9FIRM</name>
<evidence type="ECO:0000313" key="7">
    <source>
        <dbReference type="EMBL" id="MCR1898284.1"/>
    </source>
</evidence>
<dbReference type="EMBL" id="JANKAS010000003">
    <property type="protein sequence ID" value="MCR1898284.1"/>
    <property type="molecule type" value="Genomic_DNA"/>
</dbReference>
<organism evidence="7 8">
    <name type="scientific">Irregularibacter muris</name>
    <dbReference type="NCBI Taxonomy" id="1796619"/>
    <lineage>
        <taxon>Bacteria</taxon>
        <taxon>Bacillati</taxon>
        <taxon>Bacillota</taxon>
        <taxon>Clostridia</taxon>
        <taxon>Eubacteriales</taxon>
        <taxon>Eubacteriaceae</taxon>
        <taxon>Irregularibacter</taxon>
    </lineage>
</organism>
<dbReference type="NCBIfam" id="TIGR02937">
    <property type="entry name" value="sigma70-ECF"/>
    <property type="match status" value="1"/>
</dbReference>
<evidence type="ECO:0000256" key="3">
    <source>
        <dbReference type="ARBA" id="ARBA00023082"/>
    </source>
</evidence>
<dbReference type="SUPFAM" id="SSF88659">
    <property type="entry name" value="Sigma3 and sigma4 domains of RNA polymerase sigma factors"/>
    <property type="match status" value="1"/>
</dbReference>
<evidence type="ECO:0000256" key="4">
    <source>
        <dbReference type="ARBA" id="ARBA00023163"/>
    </source>
</evidence>
<protein>
    <submittedName>
        <fullName evidence="7">RNA polymerase sigma factor</fullName>
    </submittedName>
</protein>
<keyword evidence="8" id="KW-1185">Reference proteome</keyword>
<accession>A0AAE3HF37</accession>
<keyword evidence="4" id="KW-0804">Transcription</keyword>
<sequence>MMTLEERIHRIQQGKNSEFEWIVEEYKNKIYTLAYGYTMDAYMAQDLTQEILMKVYQNIRSFQGQSSFSTWLYRVAKNQCIDWIRKNKRRIDHTILEDGEREFRDLRPSPEEKAIKEETNQRLYDALGQLPERYRVPLMMFHFQELSYEEIGKALGLPSKTVATQLYRGKKLLREKLLSKKGDDMPWTVLL</sequence>
<keyword evidence="3" id="KW-0731">Sigma factor</keyword>
<evidence type="ECO:0000313" key="8">
    <source>
        <dbReference type="Proteomes" id="UP001205748"/>
    </source>
</evidence>
<feature type="domain" description="RNA polymerase sigma-70 region 2" evidence="5">
    <location>
        <begin position="22"/>
        <end position="90"/>
    </location>
</feature>
<dbReference type="Pfam" id="PF04542">
    <property type="entry name" value="Sigma70_r2"/>
    <property type="match status" value="1"/>
</dbReference>
<dbReference type="Gene3D" id="1.10.10.10">
    <property type="entry name" value="Winged helix-like DNA-binding domain superfamily/Winged helix DNA-binding domain"/>
    <property type="match status" value="1"/>
</dbReference>
<dbReference type="InterPro" id="IPR036388">
    <property type="entry name" value="WH-like_DNA-bd_sf"/>
</dbReference>
<dbReference type="PANTHER" id="PTHR43133">
    <property type="entry name" value="RNA POLYMERASE ECF-TYPE SIGMA FACTO"/>
    <property type="match status" value="1"/>
</dbReference>
<comment type="similarity">
    <text evidence="1">Belongs to the sigma-70 factor family. ECF subfamily.</text>
</comment>
<dbReference type="AlphaFoldDB" id="A0AAE3HF37"/>
<dbReference type="InterPro" id="IPR007627">
    <property type="entry name" value="RNA_pol_sigma70_r2"/>
</dbReference>
<gene>
    <name evidence="7" type="ORF">NSA47_04685</name>
</gene>
<reference evidence="7" key="1">
    <citation type="submission" date="2022-07" db="EMBL/GenBank/DDBJ databases">
        <title>Enhanced cultured diversity of the mouse gut microbiota enables custom-made synthetic communities.</title>
        <authorList>
            <person name="Afrizal A."/>
        </authorList>
    </citation>
    <scope>NUCLEOTIDE SEQUENCE</scope>
    <source>
        <strain evidence="7">DSM 28593</strain>
    </source>
</reference>
<evidence type="ECO:0000259" key="6">
    <source>
        <dbReference type="Pfam" id="PF08281"/>
    </source>
</evidence>
<dbReference type="GO" id="GO:0016987">
    <property type="term" value="F:sigma factor activity"/>
    <property type="evidence" value="ECO:0007669"/>
    <property type="project" value="UniProtKB-KW"/>
</dbReference>
<dbReference type="GO" id="GO:0003677">
    <property type="term" value="F:DNA binding"/>
    <property type="evidence" value="ECO:0007669"/>
    <property type="project" value="InterPro"/>
</dbReference>
<dbReference type="InterPro" id="IPR039425">
    <property type="entry name" value="RNA_pol_sigma-70-like"/>
</dbReference>
<dbReference type="PANTHER" id="PTHR43133:SF60">
    <property type="entry name" value="RNA POLYMERASE SIGMA FACTOR SIGV"/>
    <property type="match status" value="1"/>
</dbReference>
<dbReference type="InterPro" id="IPR013324">
    <property type="entry name" value="RNA_pol_sigma_r3/r4-like"/>
</dbReference>
<feature type="domain" description="RNA polymerase sigma factor 70 region 4 type 2" evidence="6">
    <location>
        <begin position="121"/>
        <end position="173"/>
    </location>
</feature>